<dbReference type="PANTHER" id="PTHR42685">
    <property type="entry name" value="GERANYLGERANYL DIPHOSPHATE REDUCTASE"/>
    <property type="match status" value="1"/>
</dbReference>
<dbReference type="Pfam" id="PF01494">
    <property type="entry name" value="FAD_binding_3"/>
    <property type="match status" value="1"/>
</dbReference>
<dbReference type="PRINTS" id="PR00420">
    <property type="entry name" value="RNGMNOXGNASE"/>
</dbReference>
<evidence type="ECO:0000313" key="2">
    <source>
        <dbReference type="EMBL" id="MFC4587975.1"/>
    </source>
</evidence>
<dbReference type="InterPro" id="IPR002938">
    <property type="entry name" value="FAD-bd"/>
</dbReference>
<dbReference type="RefSeq" id="WP_262840748.1">
    <property type="nucleotide sequence ID" value="NZ_JANZYP010000002.1"/>
</dbReference>
<evidence type="ECO:0000259" key="1">
    <source>
        <dbReference type="Pfam" id="PF01494"/>
    </source>
</evidence>
<evidence type="ECO:0000313" key="3">
    <source>
        <dbReference type="Proteomes" id="UP001595891"/>
    </source>
</evidence>
<dbReference type="SUPFAM" id="SSF51905">
    <property type="entry name" value="FAD/NAD(P)-binding domain"/>
    <property type="match status" value="1"/>
</dbReference>
<organism evidence="2 3">
    <name type="scientific">Sphaerisporangium corydalis</name>
    <dbReference type="NCBI Taxonomy" id="1441875"/>
    <lineage>
        <taxon>Bacteria</taxon>
        <taxon>Bacillati</taxon>
        <taxon>Actinomycetota</taxon>
        <taxon>Actinomycetes</taxon>
        <taxon>Streptosporangiales</taxon>
        <taxon>Streptosporangiaceae</taxon>
        <taxon>Sphaerisporangium</taxon>
    </lineage>
</organism>
<reference evidence="3" key="1">
    <citation type="journal article" date="2019" name="Int. J. Syst. Evol. Microbiol.">
        <title>The Global Catalogue of Microorganisms (GCM) 10K type strain sequencing project: providing services to taxonomists for standard genome sequencing and annotation.</title>
        <authorList>
            <consortium name="The Broad Institute Genomics Platform"/>
            <consortium name="The Broad Institute Genome Sequencing Center for Infectious Disease"/>
            <person name="Wu L."/>
            <person name="Ma J."/>
        </authorList>
    </citation>
    <scope>NUCLEOTIDE SEQUENCE [LARGE SCALE GENOMIC DNA]</scope>
    <source>
        <strain evidence="3">CCUG 49560</strain>
    </source>
</reference>
<feature type="domain" description="FAD-binding" evidence="1">
    <location>
        <begin position="2"/>
        <end position="313"/>
    </location>
</feature>
<dbReference type="Gene3D" id="3.50.50.60">
    <property type="entry name" value="FAD/NAD(P)-binding domain"/>
    <property type="match status" value="1"/>
</dbReference>
<dbReference type="EMBL" id="JBHSFN010000010">
    <property type="protein sequence ID" value="MFC4587975.1"/>
    <property type="molecule type" value="Genomic_DNA"/>
</dbReference>
<dbReference type="PANTHER" id="PTHR42685:SF22">
    <property type="entry name" value="CONDITIONED MEDIUM FACTOR RECEPTOR 1"/>
    <property type="match status" value="1"/>
</dbReference>
<protein>
    <submittedName>
        <fullName evidence="2">FAD-dependent oxidoreductase</fullName>
    </submittedName>
</protein>
<proteinExistence type="predicted"/>
<keyword evidence="3" id="KW-1185">Reference proteome</keyword>
<name>A0ABV9EHY5_9ACTN</name>
<gene>
    <name evidence="2" type="ORF">ACFO8L_17925</name>
</gene>
<dbReference type="Proteomes" id="UP001595891">
    <property type="component" value="Unassembled WGS sequence"/>
</dbReference>
<dbReference type="InterPro" id="IPR050407">
    <property type="entry name" value="Geranylgeranyl_reductase"/>
</dbReference>
<comment type="caution">
    <text evidence="2">The sequence shown here is derived from an EMBL/GenBank/DDBJ whole genome shotgun (WGS) entry which is preliminary data.</text>
</comment>
<accession>A0ABV9EHY5</accession>
<dbReference type="InterPro" id="IPR036188">
    <property type="entry name" value="FAD/NAD-bd_sf"/>
</dbReference>
<sequence length="394" mass="42898">MYDVIVVGARCAGSPTAMLLARAGYRVLLLERARFPRDTLSTHYLHQPGVSRLARWGLLDAVAASGCPPLHETVYQVGDVRLVGTSAPVDGYAEGYAPRRHVLDAILAEGAAASGAELREGCTVTGLLYDGDRVCGVRWRTSDGTQYEERASLVVGADGMRSTVARLAGAEIVIEDPRLTCVYYTYWSDVPSVFELYEAPGRWVGAAPTNDGATCVAAYFPQDEFETVRADVEGAYLANIRETAPSMYERLRAGRRVERIYGTGDQQNFFRRAHGPGWALVGDAGHHKDSITARGISDAFLQAELLAAHLEGVDPADDAALSRALRGYGDDRDQRLAEIYESTLIVARLKVTEEKLAMMRAISADPADVERYFSTVAGACSIRDLYTPDLLARL</sequence>